<evidence type="ECO:0000256" key="18">
    <source>
        <dbReference type="PIRNR" id="PIRNR001563"/>
    </source>
</evidence>
<dbReference type="GO" id="GO:0004326">
    <property type="term" value="F:tetrahydrofolylpolyglutamate synthase activity"/>
    <property type="evidence" value="ECO:0007669"/>
    <property type="project" value="UniProtKB-EC"/>
</dbReference>
<dbReference type="Gene3D" id="3.90.190.20">
    <property type="entry name" value="Mur ligase, C-terminal domain"/>
    <property type="match status" value="1"/>
</dbReference>
<comment type="catalytic activity">
    <reaction evidence="16">
        <text>(6R)-5,10-methylenetetrahydrofolyl-(gamma-L-Glu)(n) + L-glutamate + ATP = (6R)-5,10-methylenetetrahydrofolyl-(gamma-L-Glu)(n+1) + ADP + phosphate + H(+)</text>
        <dbReference type="Rhea" id="RHEA:51912"/>
        <dbReference type="Rhea" id="RHEA-COMP:13257"/>
        <dbReference type="Rhea" id="RHEA-COMP:13258"/>
        <dbReference type="ChEBI" id="CHEBI:15378"/>
        <dbReference type="ChEBI" id="CHEBI:29985"/>
        <dbReference type="ChEBI" id="CHEBI:30616"/>
        <dbReference type="ChEBI" id="CHEBI:43474"/>
        <dbReference type="ChEBI" id="CHEBI:136572"/>
        <dbReference type="ChEBI" id="CHEBI:456216"/>
        <dbReference type="EC" id="6.3.2.17"/>
    </reaction>
</comment>
<keyword evidence="8 18" id="KW-0436">Ligase</keyword>
<evidence type="ECO:0000256" key="11">
    <source>
        <dbReference type="ARBA" id="ARBA00022840"/>
    </source>
</evidence>
<comment type="subunit">
    <text evidence="6">Monomer.</text>
</comment>
<keyword evidence="13" id="KW-0289">Folate biosynthesis</keyword>
<evidence type="ECO:0000256" key="6">
    <source>
        <dbReference type="ARBA" id="ARBA00011245"/>
    </source>
</evidence>
<reference evidence="21" key="2">
    <citation type="submission" date="2023-10" db="EMBL/GenBank/DDBJ databases">
        <authorList>
            <person name="Koga R."/>
            <person name="Fukatsu T."/>
        </authorList>
    </citation>
    <scope>NUCLEOTIDE SEQUENCE</scope>
    <source>
        <strain evidence="21">Kw-01</strain>
    </source>
</reference>
<dbReference type="GO" id="GO:0005737">
    <property type="term" value="C:cytoplasm"/>
    <property type="evidence" value="ECO:0007669"/>
    <property type="project" value="TreeGrafter"/>
</dbReference>
<organism evidence="21">
    <name type="scientific">Candidatus Aschnera chinzeii</name>
    <dbReference type="NCBI Taxonomy" id="1485666"/>
    <lineage>
        <taxon>Bacteria</taxon>
        <taxon>Pseudomonadati</taxon>
        <taxon>Pseudomonadota</taxon>
        <taxon>Gammaproteobacteria</taxon>
        <taxon>Enterobacterales</taxon>
        <taxon>Enterobacteriaceae</taxon>
        <taxon>Candidatus Aschnera</taxon>
    </lineage>
</organism>
<evidence type="ECO:0000256" key="13">
    <source>
        <dbReference type="ARBA" id="ARBA00022909"/>
    </source>
</evidence>
<dbReference type="FunFam" id="3.40.1190.10:FF:000004">
    <property type="entry name" value="Dihydrofolate synthase/folylpolyglutamate synthase"/>
    <property type="match status" value="1"/>
</dbReference>
<evidence type="ECO:0000256" key="17">
    <source>
        <dbReference type="ARBA" id="ARBA00049161"/>
    </source>
</evidence>
<reference evidence="21" key="1">
    <citation type="journal article" date="2023" name="Front. Microbiol.">
        <title>Genome analysis of Candidatus Aschnera chinzeii, the bacterial endosymbiont of the blood-sucking bat fly Penicillidia jenynsii (Insecta: Diptera: Nycteribiidae).</title>
        <authorList>
            <person name="Koga R."/>
            <person name="Moriyama M."/>
            <person name="Nozaki T."/>
            <person name="Fukatsu T."/>
        </authorList>
    </citation>
    <scope>NUCLEOTIDE SEQUENCE</scope>
    <source>
        <strain evidence="21">Kw-01</strain>
    </source>
</reference>
<sequence length="420" mass="47401">MFKKNFSLTNWLEYLSKQHHKTIDLDLNRISIVAKRLNLLELSPTVITVAGTNGKGTTCHLLEKIFLYAGLKVGVYNSPHLIDYRERVRIQGDLLDESKYCDVFDAIEFARGDVSLTYFEYGTLAALLLFKYAQLDVIILEVGLGGRLDATNIIDSTISVITNIALDHVNWLGDNVEQIGYQKSGIFRANCYAVIGECNIPNSVYHTAKLVNTKLFCYGKDWYIDINDKNWNWYSLDHNYKNLSFPQIPLANASTALAVIKCLTQTDIILKKKISLEAIQYALLYAKLPGRFHIINHAPQIILDVAHNPHAASYLANKLSKLSKYKNSKIFAVIGMLIDKDIKNTLLYLSPYIDHWYLASLNEARGASADELAQYVNSSSKFITVKDAWTQVLSDVSINDIIIVCGSFHTVAEVMKLYIK</sequence>
<comment type="catalytic activity">
    <reaction evidence="15">
        <text>10-formyltetrahydrofolyl-(gamma-L-Glu)(n) + L-glutamate + ATP = 10-formyltetrahydrofolyl-(gamma-L-Glu)(n+1) + ADP + phosphate + H(+)</text>
        <dbReference type="Rhea" id="RHEA:51904"/>
        <dbReference type="Rhea" id="RHEA-COMP:13088"/>
        <dbReference type="Rhea" id="RHEA-COMP:14300"/>
        <dbReference type="ChEBI" id="CHEBI:15378"/>
        <dbReference type="ChEBI" id="CHEBI:29985"/>
        <dbReference type="ChEBI" id="CHEBI:30616"/>
        <dbReference type="ChEBI" id="CHEBI:43474"/>
        <dbReference type="ChEBI" id="CHEBI:134413"/>
        <dbReference type="ChEBI" id="CHEBI:456216"/>
        <dbReference type="EC" id="6.3.2.17"/>
    </reaction>
</comment>
<dbReference type="PANTHER" id="PTHR11136">
    <property type="entry name" value="FOLYLPOLYGLUTAMATE SYNTHASE-RELATED"/>
    <property type="match status" value="1"/>
</dbReference>
<dbReference type="GO" id="GO:0008841">
    <property type="term" value="F:dihydrofolate synthase activity"/>
    <property type="evidence" value="ECO:0007669"/>
    <property type="project" value="UniProtKB-EC"/>
</dbReference>
<evidence type="ECO:0000256" key="10">
    <source>
        <dbReference type="ARBA" id="ARBA00022741"/>
    </source>
</evidence>
<evidence type="ECO:0000256" key="8">
    <source>
        <dbReference type="ARBA" id="ARBA00022598"/>
    </source>
</evidence>
<dbReference type="Pfam" id="PF02875">
    <property type="entry name" value="Mur_ligase_C"/>
    <property type="match status" value="1"/>
</dbReference>
<feature type="domain" description="Mur ligase C-terminal" evidence="19">
    <location>
        <begin position="290"/>
        <end position="408"/>
    </location>
</feature>
<evidence type="ECO:0000256" key="16">
    <source>
        <dbReference type="ARBA" id="ARBA00049035"/>
    </source>
</evidence>
<dbReference type="PIRSF" id="PIRSF001563">
    <property type="entry name" value="Folylpolyglu_synth"/>
    <property type="match status" value="1"/>
</dbReference>
<dbReference type="InterPro" id="IPR013221">
    <property type="entry name" value="Mur_ligase_cen"/>
</dbReference>
<dbReference type="InterPro" id="IPR036565">
    <property type="entry name" value="Mur-like_cat_sf"/>
</dbReference>
<dbReference type="Gene3D" id="3.40.1190.10">
    <property type="entry name" value="Mur-like, catalytic domain"/>
    <property type="match status" value="1"/>
</dbReference>
<dbReference type="PROSITE" id="PS01012">
    <property type="entry name" value="FOLYLPOLYGLU_SYNT_2"/>
    <property type="match status" value="1"/>
</dbReference>
<proteinExistence type="inferred from homology"/>
<accession>A0AAT9G3Q7</accession>
<dbReference type="SUPFAM" id="SSF53623">
    <property type="entry name" value="MurD-like peptide ligases, catalytic domain"/>
    <property type="match status" value="1"/>
</dbReference>
<evidence type="ECO:0000256" key="5">
    <source>
        <dbReference type="ARBA" id="ARBA00008276"/>
    </source>
</evidence>
<evidence type="ECO:0000256" key="3">
    <source>
        <dbReference type="ARBA" id="ARBA00004799"/>
    </source>
</evidence>
<evidence type="ECO:0000313" key="21">
    <source>
        <dbReference type="EMBL" id="BET44346.1"/>
    </source>
</evidence>
<keyword evidence="10 18" id="KW-0547">Nucleotide-binding</keyword>
<comment type="pathway">
    <text evidence="4">Cofactor biosynthesis; tetrahydrofolylpolyglutamate biosynthesis.</text>
</comment>
<evidence type="ECO:0000256" key="2">
    <source>
        <dbReference type="ARBA" id="ARBA00002714"/>
    </source>
</evidence>
<dbReference type="SUPFAM" id="SSF53244">
    <property type="entry name" value="MurD-like peptide ligases, peptide-binding domain"/>
    <property type="match status" value="1"/>
</dbReference>
<comment type="catalytic activity">
    <reaction evidence="17">
        <text>7,8-dihydropteroate + L-glutamate + ATP = 7,8-dihydrofolate + ADP + phosphate + H(+)</text>
        <dbReference type="Rhea" id="RHEA:23584"/>
        <dbReference type="ChEBI" id="CHEBI:15378"/>
        <dbReference type="ChEBI" id="CHEBI:17839"/>
        <dbReference type="ChEBI" id="CHEBI:29985"/>
        <dbReference type="ChEBI" id="CHEBI:30616"/>
        <dbReference type="ChEBI" id="CHEBI:43474"/>
        <dbReference type="ChEBI" id="CHEBI:57451"/>
        <dbReference type="ChEBI" id="CHEBI:456216"/>
        <dbReference type="EC" id="6.3.2.12"/>
    </reaction>
</comment>
<dbReference type="Pfam" id="PF08245">
    <property type="entry name" value="Mur_ligase_M"/>
    <property type="match status" value="1"/>
</dbReference>
<dbReference type="GO" id="GO:0005524">
    <property type="term" value="F:ATP binding"/>
    <property type="evidence" value="ECO:0007669"/>
    <property type="project" value="UniProtKB-KW"/>
</dbReference>
<comment type="function">
    <text evidence="2 18">Functions in two distinct reactions of the de novo folate biosynthetic pathway. Catalyzes the addition of a glutamate residue to dihydropteroate (7,8-dihydropteroate or H2Pte) to form dihydrofolate (7,8-dihydrofolate monoglutamate or H2Pte-Glu). Also catalyzes successive additions of L-glutamate to tetrahydrofolate or 10-formyltetrahydrofolate or 5,10-methylenetetrahydrofolate, leading to folylpolyglutamate derivatives.</text>
</comment>
<keyword evidence="12" id="KW-0460">Magnesium</keyword>
<evidence type="ECO:0000256" key="9">
    <source>
        <dbReference type="ARBA" id="ARBA00022723"/>
    </source>
</evidence>
<evidence type="ECO:0000256" key="1">
    <source>
        <dbReference type="ARBA" id="ARBA00001946"/>
    </source>
</evidence>
<dbReference type="EMBL" id="AP028961">
    <property type="protein sequence ID" value="BET44346.1"/>
    <property type="molecule type" value="Genomic_DNA"/>
</dbReference>
<protein>
    <recommendedName>
        <fullName evidence="7 18">Dihydrofolate synthase/folylpolyglutamate synthase</fullName>
    </recommendedName>
</protein>
<evidence type="ECO:0000256" key="12">
    <source>
        <dbReference type="ARBA" id="ARBA00022842"/>
    </source>
</evidence>
<keyword evidence="9" id="KW-0479">Metal-binding</keyword>
<evidence type="ECO:0000256" key="15">
    <source>
        <dbReference type="ARBA" id="ARBA00047808"/>
    </source>
</evidence>
<gene>
    <name evidence="21" type="primary">folC</name>
    <name evidence="21" type="ORF">ACHINZ_0160</name>
</gene>
<evidence type="ECO:0000256" key="4">
    <source>
        <dbReference type="ARBA" id="ARBA00005150"/>
    </source>
</evidence>
<dbReference type="AlphaFoldDB" id="A0AAT9G3Q7"/>
<keyword evidence="11 18" id="KW-0067">ATP-binding</keyword>
<dbReference type="PANTHER" id="PTHR11136:SF0">
    <property type="entry name" value="DIHYDROFOLATE SYNTHETASE-RELATED"/>
    <property type="match status" value="1"/>
</dbReference>
<name>A0AAT9G3Q7_9ENTR</name>
<evidence type="ECO:0000259" key="20">
    <source>
        <dbReference type="Pfam" id="PF08245"/>
    </source>
</evidence>
<evidence type="ECO:0000256" key="14">
    <source>
        <dbReference type="ARBA" id="ARBA00047493"/>
    </source>
</evidence>
<dbReference type="NCBIfam" id="NF008101">
    <property type="entry name" value="PRK10846.1"/>
    <property type="match status" value="1"/>
</dbReference>
<comment type="similarity">
    <text evidence="5 18">Belongs to the folylpolyglutamate synthase family.</text>
</comment>
<dbReference type="NCBIfam" id="TIGR01499">
    <property type="entry name" value="folC"/>
    <property type="match status" value="1"/>
</dbReference>
<dbReference type="InterPro" id="IPR001645">
    <property type="entry name" value="Folylpolyglutamate_synth"/>
</dbReference>
<dbReference type="InterPro" id="IPR036615">
    <property type="entry name" value="Mur_ligase_C_dom_sf"/>
</dbReference>
<comment type="pathway">
    <text evidence="3">Cofactor biosynthesis; tetrahydrofolate biosynthesis; 7,8-dihydrofolate from 2-amino-4-hydroxy-6-hydroxymethyl-7,8-dihydropteridine diphosphate and 4-aminobenzoate: step 2/2.</text>
</comment>
<dbReference type="InterPro" id="IPR004101">
    <property type="entry name" value="Mur_ligase_C"/>
</dbReference>
<evidence type="ECO:0000259" key="19">
    <source>
        <dbReference type="Pfam" id="PF02875"/>
    </source>
</evidence>
<comment type="catalytic activity">
    <reaction evidence="14">
        <text>(6S)-5,6,7,8-tetrahydrofolyl-(gamma-L-Glu)(n) + L-glutamate + ATP = (6S)-5,6,7,8-tetrahydrofolyl-(gamma-L-Glu)(n+1) + ADP + phosphate + H(+)</text>
        <dbReference type="Rhea" id="RHEA:10580"/>
        <dbReference type="Rhea" id="RHEA-COMP:14738"/>
        <dbReference type="Rhea" id="RHEA-COMP:14740"/>
        <dbReference type="ChEBI" id="CHEBI:15378"/>
        <dbReference type="ChEBI" id="CHEBI:29985"/>
        <dbReference type="ChEBI" id="CHEBI:30616"/>
        <dbReference type="ChEBI" id="CHEBI:43474"/>
        <dbReference type="ChEBI" id="CHEBI:141005"/>
        <dbReference type="ChEBI" id="CHEBI:456216"/>
        <dbReference type="EC" id="6.3.2.17"/>
    </reaction>
</comment>
<feature type="domain" description="Mur ligase central" evidence="20">
    <location>
        <begin position="49"/>
        <end position="219"/>
    </location>
</feature>
<comment type="cofactor">
    <cofactor evidence="1">
        <name>Mg(2+)</name>
        <dbReference type="ChEBI" id="CHEBI:18420"/>
    </cofactor>
</comment>
<evidence type="ECO:0000256" key="7">
    <source>
        <dbReference type="ARBA" id="ARBA00019357"/>
    </source>
</evidence>
<dbReference type="InterPro" id="IPR018109">
    <property type="entry name" value="Folylpolyglutamate_synth_CS"/>
</dbReference>
<dbReference type="GO" id="GO:0046872">
    <property type="term" value="F:metal ion binding"/>
    <property type="evidence" value="ECO:0007669"/>
    <property type="project" value="UniProtKB-KW"/>
</dbReference>
<dbReference type="GO" id="GO:0046656">
    <property type="term" value="P:folic acid biosynthetic process"/>
    <property type="evidence" value="ECO:0007669"/>
    <property type="project" value="UniProtKB-KW"/>
</dbReference>